<evidence type="ECO:0000313" key="6">
    <source>
        <dbReference type="EMBL" id="RHN66277.1"/>
    </source>
</evidence>
<dbReference type="InterPro" id="IPR051358">
    <property type="entry name" value="TF_AMS/ICE1/BHLH6-like"/>
</dbReference>
<dbReference type="PANTHER" id="PTHR31945">
    <property type="entry name" value="TRANSCRIPTION FACTOR SCREAM2-RELATED"/>
    <property type="match status" value="1"/>
</dbReference>
<feature type="coiled-coil region" evidence="5">
    <location>
        <begin position="7"/>
        <end position="34"/>
    </location>
</feature>
<dbReference type="GO" id="GO:0046983">
    <property type="term" value="F:protein dimerization activity"/>
    <property type="evidence" value="ECO:0007669"/>
    <property type="project" value="InterPro"/>
</dbReference>
<keyword evidence="5" id="KW-0175">Coiled coil</keyword>
<name>A0A396ITL1_MEDTR</name>
<keyword evidence="2" id="KW-0805">Transcription regulation</keyword>
<dbReference type="GO" id="GO:0005634">
    <property type="term" value="C:nucleus"/>
    <property type="evidence" value="ECO:0007669"/>
    <property type="project" value="UniProtKB-SubCell"/>
</dbReference>
<organism evidence="6">
    <name type="scientific">Medicago truncatula</name>
    <name type="common">Barrel medic</name>
    <name type="synonym">Medicago tribuloides</name>
    <dbReference type="NCBI Taxonomy" id="3880"/>
    <lineage>
        <taxon>Eukaryota</taxon>
        <taxon>Viridiplantae</taxon>
        <taxon>Streptophyta</taxon>
        <taxon>Embryophyta</taxon>
        <taxon>Tracheophyta</taxon>
        <taxon>Spermatophyta</taxon>
        <taxon>Magnoliopsida</taxon>
        <taxon>eudicotyledons</taxon>
        <taxon>Gunneridae</taxon>
        <taxon>Pentapetalae</taxon>
        <taxon>rosids</taxon>
        <taxon>fabids</taxon>
        <taxon>Fabales</taxon>
        <taxon>Fabaceae</taxon>
        <taxon>Papilionoideae</taxon>
        <taxon>50 kb inversion clade</taxon>
        <taxon>NPAAA clade</taxon>
        <taxon>Hologalegina</taxon>
        <taxon>IRL clade</taxon>
        <taxon>Trifolieae</taxon>
        <taxon>Medicago</taxon>
    </lineage>
</organism>
<keyword evidence="3" id="KW-0804">Transcription</keyword>
<gene>
    <name evidence="6" type="ORF">MtrunA17_Chr3g0089121</name>
</gene>
<reference evidence="6" key="1">
    <citation type="journal article" date="2018" name="Nat. Plants">
        <title>Whole-genome landscape of Medicago truncatula symbiotic genes.</title>
        <authorList>
            <person name="Pecrix Y."/>
            <person name="Gamas P."/>
            <person name="Carrere S."/>
        </authorList>
    </citation>
    <scope>NUCLEOTIDE SEQUENCE</scope>
    <source>
        <tissue evidence="6">Leaves</tissue>
    </source>
</reference>
<proteinExistence type="predicted"/>
<evidence type="ECO:0000256" key="2">
    <source>
        <dbReference type="ARBA" id="ARBA00023015"/>
    </source>
</evidence>
<sequence>MDKVSILGDAVDYLKELKQQINDLQSEIKSSSHKSFMPLPMTSTMSTLPVQLKEQLFQNNVSSLKNQPAKVFIYFKTKFLFLKRIKQFKRRVKMKEKTTQKYLFTLYIGIK</sequence>
<dbReference type="PANTHER" id="PTHR31945:SF129">
    <property type="entry name" value="TRANSCRIPTION FACTOR SCREAM2"/>
    <property type="match status" value="1"/>
</dbReference>
<protein>
    <submittedName>
        <fullName evidence="6">Putative transcription factor bHLH family</fullName>
    </submittedName>
</protein>
<evidence type="ECO:0000256" key="1">
    <source>
        <dbReference type="ARBA" id="ARBA00004123"/>
    </source>
</evidence>
<keyword evidence="4" id="KW-0539">Nucleus</keyword>
<dbReference type="Gene3D" id="4.10.280.10">
    <property type="entry name" value="Helix-loop-helix DNA-binding domain"/>
    <property type="match status" value="1"/>
</dbReference>
<dbReference type="Proteomes" id="UP000265566">
    <property type="component" value="Chromosome 3"/>
</dbReference>
<dbReference type="EMBL" id="PSQE01000003">
    <property type="protein sequence ID" value="RHN66277.1"/>
    <property type="molecule type" value="Genomic_DNA"/>
</dbReference>
<dbReference type="AlphaFoldDB" id="A0A396ITL1"/>
<dbReference type="GO" id="GO:0080090">
    <property type="term" value="P:regulation of primary metabolic process"/>
    <property type="evidence" value="ECO:0007669"/>
    <property type="project" value="UniProtKB-ARBA"/>
</dbReference>
<comment type="subcellular location">
    <subcellularLocation>
        <location evidence="1">Nucleus</location>
    </subcellularLocation>
</comment>
<dbReference type="SUPFAM" id="SSF47459">
    <property type="entry name" value="HLH, helix-loop-helix DNA-binding domain"/>
    <property type="match status" value="1"/>
</dbReference>
<comment type="caution">
    <text evidence="6">The sequence shown here is derived from an EMBL/GenBank/DDBJ whole genome shotgun (WGS) entry which is preliminary data.</text>
</comment>
<evidence type="ECO:0000256" key="3">
    <source>
        <dbReference type="ARBA" id="ARBA00023163"/>
    </source>
</evidence>
<evidence type="ECO:0000256" key="5">
    <source>
        <dbReference type="SAM" id="Coils"/>
    </source>
</evidence>
<accession>A0A396ITL1</accession>
<dbReference type="InterPro" id="IPR036638">
    <property type="entry name" value="HLH_DNA-bd_sf"/>
</dbReference>
<dbReference type="Gramene" id="rna14227">
    <property type="protein sequence ID" value="RHN66277.1"/>
    <property type="gene ID" value="gene14227"/>
</dbReference>
<evidence type="ECO:0000256" key="4">
    <source>
        <dbReference type="ARBA" id="ARBA00023242"/>
    </source>
</evidence>